<keyword evidence="2" id="KW-0732">Signal</keyword>
<evidence type="ECO:0000256" key="2">
    <source>
        <dbReference type="SAM" id="SignalP"/>
    </source>
</evidence>
<proteinExistence type="predicted"/>
<protein>
    <submittedName>
        <fullName evidence="3">Uncharacterized protein</fullName>
    </submittedName>
</protein>
<dbReference type="EMBL" id="BMKV01000011">
    <property type="protein sequence ID" value="GGI96928.1"/>
    <property type="molecule type" value="Genomic_DNA"/>
</dbReference>
<sequence length="231" mass="23740">MRPPQRTALLSTALFSAPIAGAVLFLSACAAGGPAGSGSTPESPAVQAPTASQPPSSAPASTAPAAAPATFTFPDGRLSFQHPADWRVELFEASASPFVGTASVYDPAGQLRVSVYTGEIADVVASAADRTVLETDPVPGLVGKSVPTPHSSFFVDRSGGAANYRMGLTAGLPVSPDGKVQDGLIMLGERILSADVVLTATPFANDEEAKAWYWGAEGRTLKALLMSFSYR</sequence>
<evidence type="ECO:0000313" key="4">
    <source>
        <dbReference type="Proteomes" id="UP000658754"/>
    </source>
</evidence>
<feature type="signal peptide" evidence="2">
    <location>
        <begin position="1"/>
        <end position="30"/>
    </location>
</feature>
<dbReference type="PROSITE" id="PS51257">
    <property type="entry name" value="PROKAR_LIPOPROTEIN"/>
    <property type="match status" value="1"/>
</dbReference>
<evidence type="ECO:0000256" key="1">
    <source>
        <dbReference type="SAM" id="MobiDB-lite"/>
    </source>
</evidence>
<gene>
    <name evidence="3" type="ORF">GCM10007175_38200</name>
</gene>
<name>A0ABQ2CN24_9MICC</name>
<comment type="caution">
    <text evidence="3">The sequence shown here is derived from an EMBL/GenBank/DDBJ whole genome shotgun (WGS) entry which is preliminary data.</text>
</comment>
<dbReference type="Proteomes" id="UP000658754">
    <property type="component" value="Unassembled WGS sequence"/>
</dbReference>
<organism evidence="3 4">
    <name type="scientific">Pseudarthrobacter scleromae</name>
    <dbReference type="NCBI Taxonomy" id="158897"/>
    <lineage>
        <taxon>Bacteria</taxon>
        <taxon>Bacillati</taxon>
        <taxon>Actinomycetota</taxon>
        <taxon>Actinomycetes</taxon>
        <taxon>Micrococcales</taxon>
        <taxon>Micrococcaceae</taxon>
        <taxon>Pseudarthrobacter</taxon>
    </lineage>
</organism>
<keyword evidence="4" id="KW-1185">Reference proteome</keyword>
<feature type="chain" id="PRO_5047129767" evidence="2">
    <location>
        <begin position="31"/>
        <end position="231"/>
    </location>
</feature>
<feature type="region of interest" description="Disordered" evidence="1">
    <location>
        <begin position="36"/>
        <end position="66"/>
    </location>
</feature>
<evidence type="ECO:0000313" key="3">
    <source>
        <dbReference type="EMBL" id="GGI96928.1"/>
    </source>
</evidence>
<dbReference type="RefSeq" id="WP_188732437.1">
    <property type="nucleotide sequence ID" value="NZ_BMKV01000011.1"/>
</dbReference>
<reference evidence="4" key="1">
    <citation type="journal article" date="2019" name="Int. J. Syst. Evol. Microbiol.">
        <title>The Global Catalogue of Microorganisms (GCM) 10K type strain sequencing project: providing services to taxonomists for standard genome sequencing and annotation.</title>
        <authorList>
            <consortium name="The Broad Institute Genomics Platform"/>
            <consortium name="The Broad Institute Genome Sequencing Center for Infectious Disease"/>
            <person name="Wu L."/>
            <person name="Ma J."/>
        </authorList>
    </citation>
    <scope>NUCLEOTIDE SEQUENCE [LARGE SCALE GENOMIC DNA]</scope>
    <source>
        <strain evidence="4">CGMCC 1.3601</strain>
    </source>
</reference>
<accession>A0ABQ2CN24</accession>